<dbReference type="EMBL" id="KZ772743">
    <property type="protein sequence ID" value="PTQ35494.1"/>
    <property type="molecule type" value="Genomic_DNA"/>
</dbReference>
<proteinExistence type="predicted"/>
<evidence type="ECO:0000313" key="1">
    <source>
        <dbReference type="EMBL" id="PTQ35494.1"/>
    </source>
</evidence>
<gene>
    <name evidence="1" type="ORF">MARPO_0071s0102</name>
</gene>
<evidence type="ECO:0000313" key="2">
    <source>
        <dbReference type="Proteomes" id="UP000244005"/>
    </source>
</evidence>
<keyword evidence="2" id="KW-1185">Reference proteome</keyword>
<organism evidence="1 2">
    <name type="scientific">Marchantia polymorpha</name>
    <name type="common">Common liverwort</name>
    <name type="synonym">Marchantia aquatica</name>
    <dbReference type="NCBI Taxonomy" id="3197"/>
    <lineage>
        <taxon>Eukaryota</taxon>
        <taxon>Viridiplantae</taxon>
        <taxon>Streptophyta</taxon>
        <taxon>Embryophyta</taxon>
        <taxon>Marchantiophyta</taxon>
        <taxon>Marchantiopsida</taxon>
        <taxon>Marchantiidae</taxon>
        <taxon>Marchantiales</taxon>
        <taxon>Marchantiaceae</taxon>
        <taxon>Marchantia</taxon>
    </lineage>
</organism>
<dbReference type="Proteomes" id="UP000244005">
    <property type="component" value="Unassembled WGS sequence"/>
</dbReference>
<dbReference type="AlphaFoldDB" id="A0A2R6WNQ9"/>
<name>A0A2R6WNQ9_MARPO</name>
<dbReference type="OrthoDB" id="10260741at2759"/>
<reference evidence="2" key="1">
    <citation type="journal article" date="2017" name="Cell">
        <title>Insights into land plant evolution garnered from the Marchantia polymorpha genome.</title>
        <authorList>
            <person name="Bowman J.L."/>
            <person name="Kohchi T."/>
            <person name="Yamato K.T."/>
            <person name="Jenkins J."/>
            <person name="Shu S."/>
            <person name="Ishizaki K."/>
            <person name="Yamaoka S."/>
            <person name="Nishihama R."/>
            <person name="Nakamura Y."/>
            <person name="Berger F."/>
            <person name="Adam C."/>
            <person name="Aki S.S."/>
            <person name="Althoff F."/>
            <person name="Araki T."/>
            <person name="Arteaga-Vazquez M.A."/>
            <person name="Balasubrmanian S."/>
            <person name="Barry K."/>
            <person name="Bauer D."/>
            <person name="Boehm C.R."/>
            <person name="Briginshaw L."/>
            <person name="Caballero-Perez J."/>
            <person name="Catarino B."/>
            <person name="Chen F."/>
            <person name="Chiyoda S."/>
            <person name="Chovatia M."/>
            <person name="Davies K.M."/>
            <person name="Delmans M."/>
            <person name="Demura T."/>
            <person name="Dierschke T."/>
            <person name="Dolan L."/>
            <person name="Dorantes-Acosta A.E."/>
            <person name="Eklund D.M."/>
            <person name="Florent S.N."/>
            <person name="Flores-Sandoval E."/>
            <person name="Fujiyama A."/>
            <person name="Fukuzawa H."/>
            <person name="Galik B."/>
            <person name="Grimanelli D."/>
            <person name="Grimwood J."/>
            <person name="Grossniklaus U."/>
            <person name="Hamada T."/>
            <person name="Haseloff J."/>
            <person name="Hetherington A.J."/>
            <person name="Higo A."/>
            <person name="Hirakawa Y."/>
            <person name="Hundley H.N."/>
            <person name="Ikeda Y."/>
            <person name="Inoue K."/>
            <person name="Inoue S.I."/>
            <person name="Ishida S."/>
            <person name="Jia Q."/>
            <person name="Kakita M."/>
            <person name="Kanazawa T."/>
            <person name="Kawai Y."/>
            <person name="Kawashima T."/>
            <person name="Kennedy M."/>
            <person name="Kinose K."/>
            <person name="Kinoshita T."/>
            <person name="Kohara Y."/>
            <person name="Koide E."/>
            <person name="Komatsu K."/>
            <person name="Kopischke S."/>
            <person name="Kubo M."/>
            <person name="Kyozuka J."/>
            <person name="Lagercrantz U."/>
            <person name="Lin S.S."/>
            <person name="Lindquist E."/>
            <person name="Lipzen A.M."/>
            <person name="Lu C.W."/>
            <person name="De Luna E."/>
            <person name="Martienssen R.A."/>
            <person name="Minamino N."/>
            <person name="Mizutani M."/>
            <person name="Mizutani M."/>
            <person name="Mochizuki N."/>
            <person name="Monte I."/>
            <person name="Mosher R."/>
            <person name="Nagasaki H."/>
            <person name="Nakagami H."/>
            <person name="Naramoto S."/>
            <person name="Nishitani K."/>
            <person name="Ohtani M."/>
            <person name="Okamoto T."/>
            <person name="Okumura M."/>
            <person name="Phillips J."/>
            <person name="Pollak B."/>
            <person name="Reinders A."/>
            <person name="Rovekamp M."/>
            <person name="Sano R."/>
            <person name="Sawa S."/>
            <person name="Schmid M.W."/>
            <person name="Shirakawa M."/>
            <person name="Solano R."/>
            <person name="Spunde A."/>
            <person name="Suetsugu N."/>
            <person name="Sugano S."/>
            <person name="Sugiyama A."/>
            <person name="Sun R."/>
            <person name="Suzuki Y."/>
            <person name="Takenaka M."/>
            <person name="Takezawa D."/>
            <person name="Tomogane H."/>
            <person name="Tsuzuki M."/>
            <person name="Ueda T."/>
            <person name="Umeda M."/>
            <person name="Ward J.M."/>
            <person name="Watanabe Y."/>
            <person name="Yazaki K."/>
            <person name="Yokoyama R."/>
            <person name="Yoshitake Y."/>
            <person name="Yotsui I."/>
            <person name="Zachgo S."/>
            <person name="Schmutz J."/>
        </authorList>
    </citation>
    <scope>NUCLEOTIDE SEQUENCE [LARGE SCALE GENOMIC DNA]</scope>
    <source>
        <strain evidence="2">Tak-1</strain>
    </source>
</reference>
<protein>
    <submittedName>
        <fullName evidence="1">Uncharacterized protein</fullName>
    </submittedName>
</protein>
<accession>A0A2R6WNQ9</accession>
<sequence length="124" mass="13761">MTDSQTTTTTTGKIESLLEAHETLSASADPKPEDLPPHARVVVHTDVPYAPRCRFFPGKAKEMIGAILKEKLTGATYDADTAPMCVREITDAIKAKLKGRAISPILTLRYRKRGHVRKFVQVWT</sequence>